<evidence type="ECO:0000313" key="2">
    <source>
        <dbReference type="Proteomes" id="UP000467840"/>
    </source>
</evidence>
<protein>
    <submittedName>
        <fullName evidence="1">Uncharacterized protein</fullName>
    </submittedName>
</protein>
<name>A0A6A6K1H0_HEVBR</name>
<sequence>MGKKRSEPIDALTKIVTERQPITLRGVRQYAACYVGMKGWTREEMYEFIRDNFNVDGENKVTLRDITKAQLTSDYSNITDNSAQLQSISMTGDAVLKVGAETISYLVTNLSQSGAKPVLLSNASNYYTLGDYADGKVNAELVRIVEVQSD</sequence>
<accession>A0A6A6K1H0</accession>
<dbReference type="AlphaFoldDB" id="A0A6A6K1H0"/>
<comment type="caution">
    <text evidence="1">The sequence shown here is derived from an EMBL/GenBank/DDBJ whole genome shotgun (WGS) entry which is preliminary data.</text>
</comment>
<reference evidence="1 2" key="1">
    <citation type="journal article" date="2020" name="Mol. Plant">
        <title>The Chromosome-Based Rubber Tree Genome Provides New Insights into Spurge Genome Evolution and Rubber Biosynthesis.</title>
        <authorList>
            <person name="Liu J."/>
            <person name="Shi C."/>
            <person name="Shi C.C."/>
            <person name="Li W."/>
            <person name="Zhang Q.J."/>
            <person name="Zhang Y."/>
            <person name="Li K."/>
            <person name="Lu H.F."/>
            <person name="Shi C."/>
            <person name="Zhu S.T."/>
            <person name="Xiao Z.Y."/>
            <person name="Nan H."/>
            <person name="Yue Y."/>
            <person name="Zhu X.G."/>
            <person name="Wu Y."/>
            <person name="Hong X.N."/>
            <person name="Fan G.Y."/>
            <person name="Tong Y."/>
            <person name="Zhang D."/>
            <person name="Mao C.L."/>
            <person name="Liu Y.L."/>
            <person name="Hao S.J."/>
            <person name="Liu W.Q."/>
            <person name="Lv M.Q."/>
            <person name="Zhang H.B."/>
            <person name="Liu Y."/>
            <person name="Hu-Tang G.R."/>
            <person name="Wang J.P."/>
            <person name="Wang J.H."/>
            <person name="Sun Y.H."/>
            <person name="Ni S.B."/>
            <person name="Chen W.B."/>
            <person name="Zhang X.C."/>
            <person name="Jiao Y.N."/>
            <person name="Eichler E.E."/>
            <person name="Li G.H."/>
            <person name="Liu X."/>
            <person name="Gao L.Z."/>
        </authorList>
    </citation>
    <scope>NUCLEOTIDE SEQUENCE [LARGE SCALE GENOMIC DNA]</scope>
    <source>
        <strain evidence="2">cv. GT1</strain>
        <tissue evidence="1">Leaf</tissue>
    </source>
</reference>
<proteinExistence type="predicted"/>
<organism evidence="1 2">
    <name type="scientific">Hevea brasiliensis</name>
    <name type="common">Para rubber tree</name>
    <name type="synonym">Siphonia brasiliensis</name>
    <dbReference type="NCBI Taxonomy" id="3981"/>
    <lineage>
        <taxon>Eukaryota</taxon>
        <taxon>Viridiplantae</taxon>
        <taxon>Streptophyta</taxon>
        <taxon>Embryophyta</taxon>
        <taxon>Tracheophyta</taxon>
        <taxon>Spermatophyta</taxon>
        <taxon>Magnoliopsida</taxon>
        <taxon>eudicotyledons</taxon>
        <taxon>Gunneridae</taxon>
        <taxon>Pentapetalae</taxon>
        <taxon>rosids</taxon>
        <taxon>fabids</taxon>
        <taxon>Malpighiales</taxon>
        <taxon>Euphorbiaceae</taxon>
        <taxon>Crotonoideae</taxon>
        <taxon>Micrandreae</taxon>
        <taxon>Hevea</taxon>
    </lineage>
</organism>
<dbReference type="EMBL" id="JAAGAX010000191">
    <property type="protein sequence ID" value="KAF2282487.1"/>
    <property type="molecule type" value="Genomic_DNA"/>
</dbReference>
<dbReference type="Proteomes" id="UP000467840">
    <property type="component" value="Unassembled WGS sequence"/>
</dbReference>
<evidence type="ECO:0000313" key="1">
    <source>
        <dbReference type="EMBL" id="KAF2282487.1"/>
    </source>
</evidence>
<gene>
    <name evidence="1" type="ORF">GH714_044093</name>
</gene>
<keyword evidence="2" id="KW-1185">Reference proteome</keyword>